<dbReference type="PANTHER" id="PTHR42693:SF53">
    <property type="entry name" value="ENDO-4-O-SULFATASE"/>
    <property type="match status" value="1"/>
</dbReference>
<dbReference type="Gene3D" id="3.40.720.10">
    <property type="entry name" value="Alkaline Phosphatase, subunit A"/>
    <property type="match status" value="1"/>
</dbReference>
<dbReference type="InterPro" id="IPR024607">
    <property type="entry name" value="Sulfatase_CS"/>
</dbReference>
<keyword evidence="6" id="KW-0732">Signal</keyword>
<evidence type="ECO:0000313" key="9">
    <source>
        <dbReference type="Proteomes" id="UP000319557"/>
    </source>
</evidence>
<protein>
    <submittedName>
        <fullName evidence="8">Arylsulfatase</fullName>
        <ecNumber evidence="8">3.1.6.1</ecNumber>
    </submittedName>
</protein>
<dbReference type="PROSITE" id="PS00523">
    <property type="entry name" value="SULFATASE_1"/>
    <property type="match status" value="1"/>
</dbReference>
<feature type="region of interest" description="Disordered" evidence="5">
    <location>
        <begin position="154"/>
        <end position="175"/>
    </location>
</feature>
<gene>
    <name evidence="8" type="primary">atsA_32</name>
    <name evidence="8" type="ORF">EC9_51690</name>
</gene>
<dbReference type="InterPro" id="IPR050738">
    <property type="entry name" value="Sulfatase"/>
</dbReference>
<keyword evidence="4" id="KW-0106">Calcium</keyword>
<evidence type="ECO:0000256" key="6">
    <source>
        <dbReference type="SAM" id="SignalP"/>
    </source>
</evidence>
<dbReference type="AlphaFoldDB" id="A0A517M7T5"/>
<evidence type="ECO:0000256" key="4">
    <source>
        <dbReference type="ARBA" id="ARBA00022837"/>
    </source>
</evidence>
<dbReference type="PANTHER" id="PTHR42693">
    <property type="entry name" value="ARYLSULFATASE FAMILY MEMBER"/>
    <property type="match status" value="1"/>
</dbReference>
<feature type="signal peptide" evidence="6">
    <location>
        <begin position="1"/>
        <end position="25"/>
    </location>
</feature>
<keyword evidence="2" id="KW-0479">Metal-binding</keyword>
<proteinExistence type="inferred from homology"/>
<evidence type="ECO:0000313" key="8">
    <source>
        <dbReference type="EMBL" id="QDS90950.1"/>
    </source>
</evidence>
<dbReference type="EC" id="3.1.6.1" evidence="8"/>
<dbReference type="OrthoDB" id="9783154at2"/>
<dbReference type="Proteomes" id="UP000319557">
    <property type="component" value="Chromosome"/>
</dbReference>
<dbReference type="RefSeq" id="WP_145348672.1">
    <property type="nucleotide sequence ID" value="NZ_CP036261.1"/>
</dbReference>
<evidence type="ECO:0000256" key="2">
    <source>
        <dbReference type="ARBA" id="ARBA00022723"/>
    </source>
</evidence>
<keyword evidence="9" id="KW-1185">Reference proteome</keyword>
<feature type="domain" description="Sulfatase N-terminal" evidence="7">
    <location>
        <begin position="34"/>
        <end position="411"/>
    </location>
</feature>
<dbReference type="Pfam" id="PF00884">
    <property type="entry name" value="Sulfatase"/>
    <property type="match status" value="1"/>
</dbReference>
<evidence type="ECO:0000256" key="5">
    <source>
        <dbReference type="SAM" id="MobiDB-lite"/>
    </source>
</evidence>
<dbReference type="KEGG" id="ruv:EC9_51690"/>
<reference evidence="8 9" key="1">
    <citation type="submission" date="2019-02" db="EMBL/GenBank/DDBJ databases">
        <title>Deep-cultivation of Planctomycetes and their phenomic and genomic characterization uncovers novel biology.</title>
        <authorList>
            <person name="Wiegand S."/>
            <person name="Jogler M."/>
            <person name="Boedeker C."/>
            <person name="Pinto D."/>
            <person name="Vollmers J."/>
            <person name="Rivas-Marin E."/>
            <person name="Kohn T."/>
            <person name="Peeters S.H."/>
            <person name="Heuer A."/>
            <person name="Rast P."/>
            <person name="Oberbeckmann S."/>
            <person name="Bunk B."/>
            <person name="Jeske O."/>
            <person name="Meyerdierks A."/>
            <person name="Storesund J.E."/>
            <person name="Kallscheuer N."/>
            <person name="Luecker S."/>
            <person name="Lage O.M."/>
            <person name="Pohl T."/>
            <person name="Merkel B.J."/>
            <person name="Hornburger P."/>
            <person name="Mueller R.-W."/>
            <person name="Bruemmer F."/>
            <person name="Labrenz M."/>
            <person name="Spormann A.M."/>
            <person name="Op den Camp H."/>
            <person name="Overmann J."/>
            <person name="Amann R."/>
            <person name="Jetten M.S.M."/>
            <person name="Mascher T."/>
            <person name="Medema M.H."/>
            <person name="Devos D.P."/>
            <person name="Kaster A.-K."/>
            <person name="Ovreas L."/>
            <person name="Rohde M."/>
            <person name="Galperin M.Y."/>
            <person name="Jogler C."/>
        </authorList>
    </citation>
    <scope>NUCLEOTIDE SEQUENCE [LARGE SCALE GENOMIC DNA]</scope>
    <source>
        <strain evidence="8 9">EC9</strain>
    </source>
</reference>
<organism evidence="8 9">
    <name type="scientific">Rosistilla ulvae</name>
    <dbReference type="NCBI Taxonomy" id="1930277"/>
    <lineage>
        <taxon>Bacteria</taxon>
        <taxon>Pseudomonadati</taxon>
        <taxon>Planctomycetota</taxon>
        <taxon>Planctomycetia</taxon>
        <taxon>Pirellulales</taxon>
        <taxon>Pirellulaceae</taxon>
        <taxon>Rosistilla</taxon>
    </lineage>
</organism>
<dbReference type="InterPro" id="IPR017850">
    <property type="entry name" value="Alkaline_phosphatase_core_sf"/>
</dbReference>
<keyword evidence="3 8" id="KW-0378">Hydrolase</keyword>
<evidence type="ECO:0000256" key="1">
    <source>
        <dbReference type="ARBA" id="ARBA00008779"/>
    </source>
</evidence>
<dbReference type="InterPro" id="IPR000917">
    <property type="entry name" value="Sulfatase_N"/>
</dbReference>
<dbReference type="EMBL" id="CP036261">
    <property type="protein sequence ID" value="QDS90950.1"/>
    <property type="molecule type" value="Genomic_DNA"/>
</dbReference>
<name>A0A517M7T5_9BACT</name>
<sequence precursor="true">MKPTFLRTVCQLASCVFATVIFAQALVAADAARPNIVYILADDLGYGDLSCYNEQSKIPTPNVDRLAAEGMRFTDAHTPSAVCTPTRYGILTGRYCWRTRLTKRVLDGLDPPLIDADQVTVPGFLRDHGYSTHCVGKWHLGMQFTDREGRPVPAVSVDRRFPPRPGRDVDYEQPITGGPVDRGFDSYFGISASLNMPPLCFLRDDRPVIVPTIDSPRMKTEFISVDAGMRSPDFTIASVMPRLAGEATDCIRQACETPDTPFFLYLPLTSPHLPVVPNQEYLGLSQAGLYGDFVVETDALVGAVLDELDRCGIADNTLVIFTSDNGGLYHAWDAAEADDLKHYRPSKRGESVRAMGHQGNRHLRGTKADIWEGGHRVPFVVRWPGKTPAGTVSDELIELTDLIATCAAMLGKPLPEGAGLDSFNVLPAMLAAKPPQPVREFAVHHSLWGHFAIRQGPWKMIPQRGSGGFTRPREIDVSKEGGPAGQLYHLADDPSETKNLWDQYPEIVAELKSRLRQIQGDDVAR</sequence>
<dbReference type="GO" id="GO:0046872">
    <property type="term" value="F:metal ion binding"/>
    <property type="evidence" value="ECO:0007669"/>
    <property type="project" value="UniProtKB-KW"/>
</dbReference>
<comment type="similarity">
    <text evidence="1">Belongs to the sulfatase family.</text>
</comment>
<dbReference type="GO" id="GO:0004065">
    <property type="term" value="F:arylsulfatase activity"/>
    <property type="evidence" value="ECO:0007669"/>
    <property type="project" value="UniProtKB-EC"/>
</dbReference>
<dbReference type="CDD" id="cd16143">
    <property type="entry name" value="ARS_like"/>
    <property type="match status" value="1"/>
</dbReference>
<evidence type="ECO:0000259" key="7">
    <source>
        <dbReference type="Pfam" id="PF00884"/>
    </source>
</evidence>
<feature type="region of interest" description="Disordered" evidence="5">
    <location>
        <begin position="465"/>
        <end position="491"/>
    </location>
</feature>
<dbReference type="Gene3D" id="3.30.1120.10">
    <property type="match status" value="1"/>
</dbReference>
<evidence type="ECO:0000256" key="3">
    <source>
        <dbReference type="ARBA" id="ARBA00022801"/>
    </source>
</evidence>
<accession>A0A517M7T5</accession>
<dbReference type="SUPFAM" id="SSF53649">
    <property type="entry name" value="Alkaline phosphatase-like"/>
    <property type="match status" value="1"/>
</dbReference>
<feature type="chain" id="PRO_5022232426" evidence="6">
    <location>
        <begin position="26"/>
        <end position="525"/>
    </location>
</feature>
<dbReference type="PROSITE" id="PS00149">
    <property type="entry name" value="SULFATASE_2"/>
    <property type="match status" value="1"/>
</dbReference>
<feature type="compositionally biased region" description="Basic and acidic residues" evidence="5">
    <location>
        <begin position="157"/>
        <end position="170"/>
    </location>
</feature>